<dbReference type="OrthoDB" id="47007at2759"/>
<keyword evidence="2" id="KW-0521">NADP</keyword>
<dbReference type="PRINTS" id="PR00081">
    <property type="entry name" value="GDHRDH"/>
</dbReference>
<dbReference type="PANTHER" id="PTHR42760:SF133">
    <property type="entry name" value="3-OXOACYL-[ACYL-CARRIER-PROTEIN] REDUCTASE"/>
    <property type="match status" value="1"/>
</dbReference>
<name>A0A2B7X6A5_9EURO</name>
<evidence type="ECO:0008006" key="8">
    <source>
        <dbReference type="Google" id="ProtNLM"/>
    </source>
</evidence>
<dbReference type="GO" id="GO:0016616">
    <property type="term" value="F:oxidoreductase activity, acting on the CH-OH group of donors, NAD or NADP as acceptor"/>
    <property type="evidence" value="ECO:0007669"/>
    <property type="project" value="TreeGrafter"/>
</dbReference>
<dbReference type="AlphaFoldDB" id="A0A2B7X6A5"/>
<evidence type="ECO:0000256" key="5">
    <source>
        <dbReference type="SAM" id="MobiDB-lite"/>
    </source>
</evidence>
<evidence type="ECO:0000256" key="3">
    <source>
        <dbReference type="ARBA" id="ARBA00023002"/>
    </source>
</evidence>
<dbReference type="InterPro" id="IPR036291">
    <property type="entry name" value="NAD(P)-bd_dom_sf"/>
</dbReference>
<protein>
    <recommendedName>
        <fullName evidence="8">3-oxoacyl-[acyl-carrier-protein] reductase</fullName>
    </recommendedName>
</protein>
<dbReference type="STRING" id="1447875.A0A2B7X6A5"/>
<evidence type="ECO:0000256" key="2">
    <source>
        <dbReference type="ARBA" id="ARBA00022857"/>
    </source>
</evidence>
<evidence type="ECO:0000256" key="1">
    <source>
        <dbReference type="ARBA" id="ARBA00006484"/>
    </source>
</evidence>
<dbReference type="GO" id="GO:0048038">
    <property type="term" value="F:quinone binding"/>
    <property type="evidence" value="ECO:0007669"/>
    <property type="project" value="TreeGrafter"/>
</dbReference>
<dbReference type="Pfam" id="PF00106">
    <property type="entry name" value="adh_short"/>
    <property type="match status" value="1"/>
</dbReference>
<dbReference type="InterPro" id="IPR020904">
    <property type="entry name" value="Sc_DH/Rdtase_CS"/>
</dbReference>
<evidence type="ECO:0000256" key="4">
    <source>
        <dbReference type="RuleBase" id="RU000363"/>
    </source>
</evidence>
<dbReference type="PANTHER" id="PTHR42760">
    <property type="entry name" value="SHORT-CHAIN DEHYDROGENASES/REDUCTASES FAMILY MEMBER"/>
    <property type="match status" value="1"/>
</dbReference>
<evidence type="ECO:0000313" key="6">
    <source>
        <dbReference type="EMBL" id="PGH04303.1"/>
    </source>
</evidence>
<comment type="similarity">
    <text evidence="1 4">Belongs to the short-chain dehydrogenases/reductases (SDR) family.</text>
</comment>
<dbReference type="GO" id="GO:0006633">
    <property type="term" value="P:fatty acid biosynthetic process"/>
    <property type="evidence" value="ECO:0007669"/>
    <property type="project" value="TreeGrafter"/>
</dbReference>
<evidence type="ECO:0000313" key="7">
    <source>
        <dbReference type="Proteomes" id="UP000223968"/>
    </source>
</evidence>
<dbReference type="Gene3D" id="3.40.50.720">
    <property type="entry name" value="NAD(P)-binding Rossmann-like Domain"/>
    <property type="match status" value="2"/>
</dbReference>
<dbReference type="PRINTS" id="PR00080">
    <property type="entry name" value="SDRFAMILY"/>
</dbReference>
<feature type="region of interest" description="Disordered" evidence="5">
    <location>
        <begin position="136"/>
        <end position="167"/>
    </location>
</feature>
<sequence>MPPRLPHGLVVGCCRATAIRSPPAKIATCIYPNSSGQAIKPELAAGLISCRPRWLQASRAFSTVHDAAKQTKQSLSQSSPPIPPLQGLTCMVTGGSSGIGFAIASRFLREGAKRVVIVGRSRGRLEEAVRRLAKEEGHDAGQLSYTKQEGTKDEVPSSNGVDVRDPPKKVAAPIQNKEFDNVIHDQPRNDITGPRDCEIYNMGSRFTLAVGDVGNPAFWGEEVKKLMDTIDILTNAAGISHSSLLSLTTEEDITDMLRTNLQGTIYACRTMARRIMRSRSRQKSQTIESFTKCIINVSSLHATKGGVGAATYASTKAGVIALTRAIAAEGGAFGAAARLRANVIVPGYVETRMVGDLNPQVREQALKAIPLRRFGTAEEVADAAVFLARNQYANNCVLNLDGGLSAV</sequence>
<dbReference type="Proteomes" id="UP000223968">
    <property type="component" value="Unassembled WGS sequence"/>
</dbReference>
<dbReference type="Pfam" id="PF13561">
    <property type="entry name" value="adh_short_C2"/>
    <property type="match status" value="1"/>
</dbReference>
<dbReference type="InterPro" id="IPR002347">
    <property type="entry name" value="SDR_fam"/>
</dbReference>
<accession>A0A2B7X6A5</accession>
<organism evidence="6 7">
    <name type="scientific">Helicocarpus griseus UAMH5409</name>
    <dbReference type="NCBI Taxonomy" id="1447875"/>
    <lineage>
        <taxon>Eukaryota</taxon>
        <taxon>Fungi</taxon>
        <taxon>Dikarya</taxon>
        <taxon>Ascomycota</taxon>
        <taxon>Pezizomycotina</taxon>
        <taxon>Eurotiomycetes</taxon>
        <taxon>Eurotiomycetidae</taxon>
        <taxon>Onygenales</taxon>
        <taxon>Ajellomycetaceae</taxon>
        <taxon>Helicocarpus</taxon>
    </lineage>
</organism>
<reference evidence="6 7" key="1">
    <citation type="submission" date="2017-10" db="EMBL/GenBank/DDBJ databases">
        <title>Comparative genomics in systemic dimorphic fungi from Ajellomycetaceae.</title>
        <authorList>
            <person name="Munoz J.F."/>
            <person name="Mcewen J.G."/>
            <person name="Clay O.K."/>
            <person name="Cuomo C.A."/>
        </authorList>
    </citation>
    <scope>NUCLEOTIDE SEQUENCE [LARGE SCALE GENOMIC DNA]</scope>
    <source>
        <strain evidence="6 7">UAMH5409</strain>
    </source>
</reference>
<keyword evidence="7" id="KW-1185">Reference proteome</keyword>
<dbReference type="EMBL" id="PDNB01000138">
    <property type="protein sequence ID" value="PGH04303.1"/>
    <property type="molecule type" value="Genomic_DNA"/>
</dbReference>
<comment type="caution">
    <text evidence="6">The sequence shown here is derived from an EMBL/GenBank/DDBJ whole genome shotgun (WGS) entry which is preliminary data.</text>
</comment>
<gene>
    <name evidence="6" type="ORF">AJ79_07151</name>
</gene>
<proteinExistence type="inferred from homology"/>
<dbReference type="SUPFAM" id="SSF51735">
    <property type="entry name" value="NAD(P)-binding Rossmann-fold domains"/>
    <property type="match status" value="1"/>
</dbReference>
<keyword evidence="3" id="KW-0560">Oxidoreductase</keyword>
<dbReference type="PROSITE" id="PS00061">
    <property type="entry name" value="ADH_SHORT"/>
    <property type="match status" value="1"/>
</dbReference>